<dbReference type="Pfam" id="PF03861">
    <property type="entry name" value="ANTAR"/>
    <property type="match status" value="1"/>
</dbReference>
<dbReference type="AlphaFoldDB" id="A0A537LCX3"/>
<dbReference type="InterPro" id="IPR001789">
    <property type="entry name" value="Sig_transdc_resp-reg_receiver"/>
</dbReference>
<protein>
    <submittedName>
        <fullName evidence="4">Response regulator</fullName>
    </submittedName>
</protein>
<dbReference type="PANTHER" id="PTHR43228:SF1">
    <property type="entry name" value="TWO-COMPONENT RESPONSE REGULATOR ARR22"/>
    <property type="match status" value="1"/>
</dbReference>
<dbReference type="SMART" id="SM00448">
    <property type="entry name" value="REC"/>
    <property type="match status" value="1"/>
</dbReference>
<reference evidence="6 7" key="1">
    <citation type="journal article" date="2019" name="Nat. Microbiol.">
        <title>Mediterranean grassland soil C-N compound turnover is dependent on rainfall and depth, and is mediated by genomically divergent microorganisms.</title>
        <authorList>
            <person name="Diamond S."/>
            <person name="Andeer P.F."/>
            <person name="Li Z."/>
            <person name="Crits-Christoph A."/>
            <person name="Burstein D."/>
            <person name="Anantharaman K."/>
            <person name="Lane K.R."/>
            <person name="Thomas B.C."/>
            <person name="Pan C."/>
            <person name="Northen T.R."/>
            <person name="Banfield J.F."/>
        </authorList>
    </citation>
    <scope>NUCLEOTIDE SEQUENCE [LARGE SCALE GENOMIC DNA]</scope>
    <source>
        <strain evidence="5">NP_1</strain>
        <strain evidence="4">NP_2</strain>
    </source>
</reference>
<sequence length="201" mass="21602">MKPTSEGTASTARVIVADDEAIIRMGLRRMLEDAGYQIIGEASTADEVFDLAEGRTADAVLLDIRMPGMDTLQAARVLARDYALPVVFVSAFSDPALVAQATEAGAFAYVVKPVRVEQLLAALAVATARSADLRHANEALETRKVVERAKGALMKQLGLGEEDAYLLLQRQSRNLRKSMRDVAVAVLTSEMSLGKISPRGS</sequence>
<evidence type="ECO:0000256" key="1">
    <source>
        <dbReference type="PROSITE-ProRule" id="PRU00169"/>
    </source>
</evidence>
<dbReference type="InterPro" id="IPR008327">
    <property type="entry name" value="Sig_transdc_resp-reg_antiterm"/>
</dbReference>
<dbReference type="EMBL" id="VBAJ01000237">
    <property type="protein sequence ID" value="TMJ05853.1"/>
    <property type="molecule type" value="Genomic_DNA"/>
</dbReference>
<dbReference type="InterPro" id="IPR052048">
    <property type="entry name" value="ST_Response_Regulator"/>
</dbReference>
<dbReference type="Gene3D" id="3.40.50.2300">
    <property type="match status" value="1"/>
</dbReference>
<dbReference type="Proteomes" id="UP000318661">
    <property type="component" value="Unassembled WGS sequence"/>
</dbReference>
<dbReference type="GO" id="GO:0003723">
    <property type="term" value="F:RNA binding"/>
    <property type="evidence" value="ECO:0007669"/>
    <property type="project" value="InterPro"/>
</dbReference>
<feature type="domain" description="Response regulatory" evidence="2">
    <location>
        <begin position="13"/>
        <end position="127"/>
    </location>
</feature>
<dbReference type="SMART" id="SM01012">
    <property type="entry name" value="ANTAR"/>
    <property type="match status" value="1"/>
</dbReference>
<accession>A0A537LCX3</accession>
<evidence type="ECO:0000313" key="4">
    <source>
        <dbReference type="EMBL" id="TMJ05853.1"/>
    </source>
</evidence>
<keyword evidence="1" id="KW-0597">Phosphoprotein</keyword>
<evidence type="ECO:0000259" key="2">
    <source>
        <dbReference type="PROSITE" id="PS50110"/>
    </source>
</evidence>
<dbReference type="PROSITE" id="PS50921">
    <property type="entry name" value="ANTAR"/>
    <property type="match status" value="1"/>
</dbReference>
<dbReference type="GO" id="GO:0000160">
    <property type="term" value="P:phosphorelay signal transduction system"/>
    <property type="evidence" value="ECO:0007669"/>
    <property type="project" value="InterPro"/>
</dbReference>
<name>A0A537LCX3_9BACT</name>
<gene>
    <name evidence="5" type="ORF">E6G98_01730</name>
    <name evidence="4" type="ORF">E6G99_09525</name>
</gene>
<evidence type="ECO:0000313" key="5">
    <source>
        <dbReference type="EMBL" id="TMJ12920.1"/>
    </source>
</evidence>
<dbReference type="PIRSF" id="PIRSF036382">
    <property type="entry name" value="RR_antiterm"/>
    <property type="match status" value="1"/>
</dbReference>
<dbReference type="PANTHER" id="PTHR43228">
    <property type="entry name" value="TWO-COMPONENT RESPONSE REGULATOR"/>
    <property type="match status" value="1"/>
</dbReference>
<comment type="caution">
    <text evidence="4">The sequence shown here is derived from an EMBL/GenBank/DDBJ whole genome shotgun (WGS) entry which is preliminary data.</text>
</comment>
<dbReference type="InterPro" id="IPR011006">
    <property type="entry name" value="CheY-like_superfamily"/>
</dbReference>
<organism evidence="4 7">
    <name type="scientific">Candidatus Segetimicrobium genomatis</name>
    <dbReference type="NCBI Taxonomy" id="2569760"/>
    <lineage>
        <taxon>Bacteria</taxon>
        <taxon>Bacillati</taxon>
        <taxon>Candidatus Sysuimicrobiota</taxon>
        <taxon>Candidatus Sysuimicrobiia</taxon>
        <taxon>Candidatus Sysuimicrobiales</taxon>
        <taxon>Candidatus Segetimicrobiaceae</taxon>
        <taxon>Candidatus Segetimicrobium</taxon>
    </lineage>
</organism>
<feature type="modified residue" description="4-aspartylphosphate" evidence="1">
    <location>
        <position position="63"/>
    </location>
</feature>
<evidence type="ECO:0000259" key="3">
    <source>
        <dbReference type="PROSITE" id="PS50921"/>
    </source>
</evidence>
<dbReference type="EMBL" id="VBAI01000013">
    <property type="protein sequence ID" value="TMJ12920.1"/>
    <property type="molecule type" value="Genomic_DNA"/>
</dbReference>
<feature type="domain" description="ANTAR" evidence="3">
    <location>
        <begin position="126"/>
        <end position="187"/>
    </location>
</feature>
<dbReference type="Gene3D" id="1.10.10.10">
    <property type="entry name" value="Winged helix-like DNA-binding domain superfamily/Winged helix DNA-binding domain"/>
    <property type="match status" value="1"/>
</dbReference>
<dbReference type="Pfam" id="PF00072">
    <property type="entry name" value="Response_reg"/>
    <property type="match status" value="1"/>
</dbReference>
<dbReference type="InterPro" id="IPR036388">
    <property type="entry name" value="WH-like_DNA-bd_sf"/>
</dbReference>
<dbReference type="InterPro" id="IPR005561">
    <property type="entry name" value="ANTAR"/>
</dbReference>
<dbReference type="Proteomes" id="UP000315217">
    <property type="component" value="Unassembled WGS sequence"/>
</dbReference>
<proteinExistence type="predicted"/>
<evidence type="ECO:0000313" key="6">
    <source>
        <dbReference type="Proteomes" id="UP000315217"/>
    </source>
</evidence>
<evidence type="ECO:0000313" key="7">
    <source>
        <dbReference type="Proteomes" id="UP000318661"/>
    </source>
</evidence>
<dbReference type="SUPFAM" id="SSF52172">
    <property type="entry name" value="CheY-like"/>
    <property type="match status" value="1"/>
</dbReference>
<dbReference type="PROSITE" id="PS50110">
    <property type="entry name" value="RESPONSE_REGULATORY"/>
    <property type="match status" value="1"/>
</dbReference>